<comment type="caution">
    <text evidence="2">The sequence shown here is derived from an EMBL/GenBank/DDBJ whole genome shotgun (WGS) entry which is preliminary data.</text>
</comment>
<keyword evidence="3" id="KW-1185">Reference proteome</keyword>
<dbReference type="SUPFAM" id="SSF52218">
    <property type="entry name" value="Flavoproteins"/>
    <property type="match status" value="1"/>
</dbReference>
<dbReference type="InterPro" id="IPR026816">
    <property type="entry name" value="Flavodoxin_dom"/>
</dbReference>
<dbReference type="PATRIC" id="fig|1395513.3.peg.55"/>
<name>V6J334_9BACL</name>
<dbReference type="OrthoDB" id="2146857at2"/>
<evidence type="ECO:0000313" key="3">
    <source>
        <dbReference type="Proteomes" id="UP000018296"/>
    </source>
</evidence>
<organism evidence="2 3">
    <name type="scientific">Sporolactobacillus laevolacticus DSM 442</name>
    <dbReference type="NCBI Taxonomy" id="1395513"/>
    <lineage>
        <taxon>Bacteria</taxon>
        <taxon>Bacillati</taxon>
        <taxon>Bacillota</taxon>
        <taxon>Bacilli</taxon>
        <taxon>Bacillales</taxon>
        <taxon>Sporolactobacillaceae</taxon>
        <taxon>Sporolactobacillus</taxon>
    </lineage>
</organism>
<evidence type="ECO:0000259" key="1">
    <source>
        <dbReference type="Pfam" id="PF12724"/>
    </source>
</evidence>
<dbReference type="EMBL" id="AWTC01000001">
    <property type="protein sequence ID" value="EST13646.1"/>
    <property type="molecule type" value="Genomic_DNA"/>
</dbReference>
<accession>V6J334</accession>
<protein>
    <recommendedName>
        <fullName evidence="1">Flavodoxin domain-containing protein</fullName>
    </recommendedName>
</protein>
<dbReference type="RefSeq" id="WP_023508380.1">
    <property type="nucleotide sequence ID" value="NZ_AWTC01000001.1"/>
</dbReference>
<dbReference type="GO" id="GO:0010181">
    <property type="term" value="F:FMN binding"/>
    <property type="evidence" value="ECO:0007669"/>
    <property type="project" value="TreeGrafter"/>
</dbReference>
<feature type="domain" description="Flavodoxin" evidence="1">
    <location>
        <begin position="4"/>
        <end position="134"/>
    </location>
</feature>
<proteinExistence type="predicted"/>
<sequence length="159" mass="18186">MKSLIIYATKYGSAAEVARRIKNQLDGNTELINVMTDPAPTPNHYDTVILGGSIYMGKIQKQLTNYINKNLEELKKKNVGLYICAGHPDKDYVLNEFRNAFPEDLYKHALVKDTLGYVFNFEKLRFFDKLILRAFKGDSVSTSELYDDRIASFSQAFNK</sequence>
<dbReference type="PANTHER" id="PTHR38030:SF2">
    <property type="entry name" value="PROTOPORPHYRINOGEN IX DEHYDROGENASE [QUINONE]"/>
    <property type="match status" value="1"/>
</dbReference>
<dbReference type="STRING" id="1395513.P343_00265"/>
<evidence type="ECO:0000313" key="2">
    <source>
        <dbReference type="EMBL" id="EST13646.1"/>
    </source>
</evidence>
<dbReference type="InterPro" id="IPR029039">
    <property type="entry name" value="Flavoprotein-like_sf"/>
</dbReference>
<gene>
    <name evidence="2" type="ORF">P343_00265</name>
</gene>
<dbReference type="AlphaFoldDB" id="V6J334"/>
<dbReference type="InterPro" id="IPR052200">
    <property type="entry name" value="Protoporphyrinogen_IX_DH"/>
</dbReference>
<dbReference type="Proteomes" id="UP000018296">
    <property type="component" value="Unassembled WGS sequence"/>
</dbReference>
<reference evidence="2 3" key="1">
    <citation type="journal article" date="2013" name="Genome Announc.">
        <title>Genome Sequence of Sporolactobacillus laevolacticus DSM442, an Efficient Polymer-Grade D-Lactate Producer from Agricultural Waste Cottonseed as a Nitrogen Source.</title>
        <authorList>
            <person name="Wang H."/>
            <person name="Wang L."/>
            <person name="Ju J."/>
            <person name="Yu B."/>
            <person name="Ma Y."/>
        </authorList>
    </citation>
    <scope>NUCLEOTIDE SEQUENCE [LARGE SCALE GENOMIC DNA]</scope>
    <source>
        <strain evidence="2 3">DSM 442</strain>
    </source>
</reference>
<dbReference type="eggNOG" id="COG4635">
    <property type="taxonomic scope" value="Bacteria"/>
</dbReference>
<dbReference type="Pfam" id="PF12724">
    <property type="entry name" value="Flavodoxin_5"/>
    <property type="match status" value="1"/>
</dbReference>
<dbReference type="GO" id="GO:0006783">
    <property type="term" value="P:heme biosynthetic process"/>
    <property type="evidence" value="ECO:0007669"/>
    <property type="project" value="TreeGrafter"/>
</dbReference>
<dbReference type="PANTHER" id="PTHR38030">
    <property type="entry name" value="PROTOPORPHYRINOGEN IX DEHYDROGENASE [MENAQUINONE]"/>
    <property type="match status" value="1"/>
</dbReference>
<dbReference type="GO" id="GO:0070819">
    <property type="term" value="F:menaquinone-dependent protoporphyrinogen oxidase activity"/>
    <property type="evidence" value="ECO:0007669"/>
    <property type="project" value="TreeGrafter"/>
</dbReference>
<dbReference type="Gene3D" id="3.40.50.360">
    <property type="match status" value="1"/>
</dbReference>